<dbReference type="PANTHER" id="PTHR23076">
    <property type="entry name" value="METALLOPROTEASE M41 FTSH"/>
    <property type="match status" value="1"/>
</dbReference>
<comment type="similarity">
    <text evidence="2">Belongs to the AAA ATPase family.</text>
</comment>
<dbReference type="SUPFAM" id="SSF52540">
    <property type="entry name" value="P-loop containing nucleoside triphosphate hydrolases"/>
    <property type="match status" value="1"/>
</dbReference>
<reference evidence="4 5" key="1">
    <citation type="journal article" date="2024" name="G3 (Bethesda)">
        <title>Genome assembly of Hibiscus sabdariffa L. provides insights into metabolisms of medicinal natural products.</title>
        <authorList>
            <person name="Kim T."/>
        </authorList>
    </citation>
    <scope>NUCLEOTIDE SEQUENCE [LARGE SCALE GENOMIC DNA]</scope>
    <source>
        <strain evidence="4">TK-2024</strain>
        <tissue evidence="4">Old leaves</tissue>
    </source>
</reference>
<organism evidence="4 5">
    <name type="scientific">Hibiscus sabdariffa</name>
    <name type="common">roselle</name>
    <dbReference type="NCBI Taxonomy" id="183260"/>
    <lineage>
        <taxon>Eukaryota</taxon>
        <taxon>Viridiplantae</taxon>
        <taxon>Streptophyta</taxon>
        <taxon>Embryophyta</taxon>
        <taxon>Tracheophyta</taxon>
        <taxon>Spermatophyta</taxon>
        <taxon>Magnoliopsida</taxon>
        <taxon>eudicotyledons</taxon>
        <taxon>Gunneridae</taxon>
        <taxon>Pentapetalae</taxon>
        <taxon>rosids</taxon>
        <taxon>malvids</taxon>
        <taxon>Malvales</taxon>
        <taxon>Malvaceae</taxon>
        <taxon>Malvoideae</taxon>
        <taxon>Hibiscus</taxon>
    </lineage>
</organism>
<dbReference type="Gene3D" id="1.10.8.60">
    <property type="match status" value="1"/>
</dbReference>
<sequence length="216" mass="23630">MGAATLEKYVGSLGGIGTSGVGSSSSYAPNDLNKEVMPEKAKCRTFKDVKGCDDARQELEEVVEYLKNPSKFTRLGGKLPKGIILMVATNLPDILDPALTRLGRFDRHVSPPTIGAFLSVCVFGQILISQGLDVKGRQEILELYLEDKPMCDDIYVKGIVRATPGFNVANLVNLVNIVAIKVAVEGADKLIFAHLEYAKDKILMDTEHKKMFLTEE</sequence>
<keyword evidence="2" id="KW-0067">ATP-binding</keyword>
<proteinExistence type="inferred from homology"/>
<gene>
    <name evidence="4" type="ORF">V6N11_068084</name>
</gene>
<comment type="caution">
    <text evidence="4">The sequence shown here is derived from an EMBL/GenBank/DDBJ whole genome shotgun (WGS) entry which is preliminary data.</text>
</comment>
<dbReference type="PROSITE" id="PS00674">
    <property type="entry name" value="AAA"/>
    <property type="match status" value="1"/>
</dbReference>
<dbReference type="Pfam" id="PF00004">
    <property type="entry name" value="AAA"/>
    <property type="match status" value="1"/>
</dbReference>
<evidence type="ECO:0000256" key="2">
    <source>
        <dbReference type="RuleBase" id="RU003651"/>
    </source>
</evidence>
<keyword evidence="1" id="KW-0809">Transit peptide</keyword>
<keyword evidence="2" id="KW-0547">Nucleotide-binding</keyword>
<dbReference type="Proteomes" id="UP001396334">
    <property type="component" value="Unassembled WGS sequence"/>
</dbReference>
<evidence type="ECO:0000256" key="1">
    <source>
        <dbReference type="ARBA" id="ARBA00022946"/>
    </source>
</evidence>
<dbReference type="InterPro" id="IPR003959">
    <property type="entry name" value="ATPase_AAA_core"/>
</dbReference>
<dbReference type="InterPro" id="IPR027417">
    <property type="entry name" value="P-loop_NTPase"/>
</dbReference>
<evidence type="ECO:0000259" key="3">
    <source>
        <dbReference type="Pfam" id="PF00004"/>
    </source>
</evidence>
<accession>A0ABR2ST28</accession>
<protein>
    <recommendedName>
        <fullName evidence="3">ATPase AAA-type core domain-containing protein</fullName>
    </recommendedName>
</protein>
<dbReference type="Gene3D" id="3.40.50.300">
    <property type="entry name" value="P-loop containing nucleotide triphosphate hydrolases"/>
    <property type="match status" value="2"/>
</dbReference>
<feature type="domain" description="ATPase AAA-type core" evidence="3">
    <location>
        <begin position="72"/>
        <end position="110"/>
    </location>
</feature>
<name>A0ABR2ST28_9ROSI</name>
<dbReference type="InterPro" id="IPR003960">
    <property type="entry name" value="ATPase_AAA_CS"/>
</dbReference>
<keyword evidence="5" id="KW-1185">Reference proteome</keyword>
<dbReference type="EMBL" id="JBBPBN010000012">
    <property type="protein sequence ID" value="KAK9028277.1"/>
    <property type="molecule type" value="Genomic_DNA"/>
</dbReference>
<evidence type="ECO:0000313" key="5">
    <source>
        <dbReference type="Proteomes" id="UP001396334"/>
    </source>
</evidence>
<dbReference type="PANTHER" id="PTHR23076:SF97">
    <property type="entry name" value="ATP-DEPENDENT ZINC METALLOPROTEASE YME1L1"/>
    <property type="match status" value="1"/>
</dbReference>
<evidence type="ECO:0000313" key="4">
    <source>
        <dbReference type="EMBL" id="KAK9028277.1"/>
    </source>
</evidence>